<evidence type="ECO:0000313" key="1">
    <source>
        <dbReference type="Proteomes" id="UP000694863"/>
    </source>
</evidence>
<sequence length="393" mass="42940">MATHAETACHPAAGSQHAVGPKCTPSSGFLRQDQSALSAPVRQKQWNNPARHFSRVEACLSLAESITALLAHHHAFPPLPGGTTCGFPSPWATLTHGCVQGHKPVHRLHPLLLSGPESHWCYGIQAKASNYTCLGPERWAGDCQKDRQSPISIVTSKAKLREDLKPFSFSGYDRKHKWTVQNNGHSVMVLLGEGISISEGGLPAKYQAKQLHLHWSRELDSGSEHSLDGERFAMEMHIVHEKEKGVLLRREDEDRNAGDGIAVLAFLVQAGSKHKGFQALVEVLDDIATPTQGVVPSLSHSPHRATGPLRREPPPPTPSSLAEQALVLPQILAFSQKLYFDNQKRLRLTDNFRPLQNLRGRLVLKSQAAGALLPWALPSLLAPLLALLAGLFP</sequence>
<organism evidence="1 2">
    <name type="scientific">Echinops telfairi</name>
    <name type="common">Lesser hedgehog tenrec</name>
    <dbReference type="NCBI Taxonomy" id="9371"/>
    <lineage>
        <taxon>Eukaryota</taxon>
        <taxon>Metazoa</taxon>
        <taxon>Chordata</taxon>
        <taxon>Craniata</taxon>
        <taxon>Vertebrata</taxon>
        <taxon>Euteleostomi</taxon>
        <taxon>Mammalia</taxon>
        <taxon>Eutheria</taxon>
        <taxon>Afrotheria</taxon>
        <taxon>Tenrecidae</taxon>
        <taxon>Tenrecinae</taxon>
        <taxon>Echinops</taxon>
    </lineage>
</organism>
<proteinExistence type="predicted"/>
<keyword evidence="1" id="KW-1185">Reference proteome</keyword>
<name>A0AC55DU02_ECHTE</name>
<reference evidence="2" key="1">
    <citation type="submission" date="2025-08" db="UniProtKB">
        <authorList>
            <consortium name="RefSeq"/>
        </authorList>
    </citation>
    <scope>IDENTIFICATION</scope>
</reference>
<evidence type="ECO:0000313" key="2">
    <source>
        <dbReference type="RefSeq" id="XP_045155222.1"/>
    </source>
</evidence>
<dbReference type="Proteomes" id="UP000694863">
    <property type="component" value="Unplaced"/>
</dbReference>
<dbReference type="RefSeq" id="XP_045155222.1">
    <property type="nucleotide sequence ID" value="XM_045299287.1"/>
</dbReference>
<protein>
    <submittedName>
        <fullName evidence="2">Carbonic anhydrase 4</fullName>
    </submittedName>
</protein>
<gene>
    <name evidence="2" type="primary">CA4</name>
</gene>
<accession>A0AC55DU02</accession>